<evidence type="ECO:0000256" key="5">
    <source>
        <dbReference type="SAM" id="SignalP"/>
    </source>
</evidence>
<dbReference type="InterPro" id="IPR013783">
    <property type="entry name" value="Ig-like_fold"/>
</dbReference>
<gene>
    <name evidence="7" type="ORF">PARMNEM_LOCUS4835</name>
</gene>
<dbReference type="EMBL" id="CAVLGL010000057">
    <property type="protein sequence ID" value="CAK1583441.1"/>
    <property type="molecule type" value="Genomic_DNA"/>
</dbReference>
<feature type="signal peptide" evidence="5">
    <location>
        <begin position="1"/>
        <end position="24"/>
    </location>
</feature>
<dbReference type="InterPro" id="IPR003598">
    <property type="entry name" value="Ig_sub2"/>
</dbReference>
<feature type="chain" id="PRO_5043584095" description="Ig-like domain-containing protein" evidence="5">
    <location>
        <begin position="25"/>
        <end position="765"/>
    </location>
</feature>
<feature type="transmembrane region" description="Helical" evidence="4">
    <location>
        <begin position="660"/>
        <end position="679"/>
    </location>
</feature>
<dbReference type="Gene3D" id="2.60.40.10">
    <property type="entry name" value="Immunoglobulins"/>
    <property type="match status" value="4"/>
</dbReference>
<organism evidence="7 8">
    <name type="scientific">Parnassius mnemosyne</name>
    <name type="common">clouded apollo</name>
    <dbReference type="NCBI Taxonomy" id="213953"/>
    <lineage>
        <taxon>Eukaryota</taxon>
        <taxon>Metazoa</taxon>
        <taxon>Ecdysozoa</taxon>
        <taxon>Arthropoda</taxon>
        <taxon>Hexapoda</taxon>
        <taxon>Insecta</taxon>
        <taxon>Pterygota</taxon>
        <taxon>Neoptera</taxon>
        <taxon>Endopterygota</taxon>
        <taxon>Lepidoptera</taxon>
        <taxon>Glossata</taxon>
        <taxon>Ditrysia</taxon>
        <taxon>Papilionoidea</taxon>
        <taxon>Papilionidae</taxon>
        <taxon>Parnassiinae</taxon>
        <taxon>Parnassini</taxon>
        <taxon>Parnassius</taxon>
        <taxon>Driopa</taxon>
    </lineage>
</organism>
<dbReference type="Pfam" id="PF13927">
    <property type="entry name" value="Ig_3"/>
    <property type="match status" value="1"/>
</dbReference>
<protein>
    <recommendedName>
        <fullName evidence="6">Ig-like domain-containing protein</fullName>
    </recommendedName>
</protein>
<dbReference type="Pfam" id="PF08205">
    <property type="entry name" value="C2-set_2"/>
    <property type="match status" value="2"/>
</dbReference>
<dbReference type="GO" id="GO:0016020">
    <property type="term" value="C:membrane"/>
    <property type="evidence" value="ECO:0007669"/>
    <property type="project" value="UniProtKB-SubCell"/>
</dbReference>
<dbReference type="PANTHER" id="PTHR23278:SF19">
    <property type="entry name" value="OBSCURIN"/>
    <property type="match status" value="1"/>
</dbReference>
<dbReference type="Proteomes" id="UP001314205">
    <property type="component" value="Unassembled WGS sequence"/>
</dbReference>
<comment type="subcellular location">
    <subcellularLocation>
        <location evidence="1">Membrane</location>
        <topology evidence="1">Single-pass membrane protein</topology>
    </subcellularLocation>
</comment>
<dbReference type="SMART" id="SM00408">
    <property type="entry name" value="IGc2"/>
    <property type="match status" value="4"/>
</dbReference>
<feature type="domain" description="Ig-like" evidence="6">
    <location>
        <begin position="244"/>
        <end position="345"/>
    </location>
</feature>
<keyword evidence="5" id="KW-0732">Signal</keyword>
<keyword evidence="2 4" id="KW-0472">Membrane</keyword>
<evidence type="ECO:0000259" key="6">
    <source>
        <dbReference type="PROSITE" id="PS50835"/>
    </source>
</evidence>
<dbReference type="SUPFAM" id="SSF48726">
    <property type="entry name" value="Immunoglobulin"/>
    <property type="match status" value="4"/>
</dbReference>
<dbReference type="InterPro" id="IPR013162">
    <property type="entry name" value="CD80_C2-set"/>
</dbReference>
<dbReference type="InterPro" id="IPR003599">
    <property type="entry name" value="Ig_sub"/>
</dbReference>
<dbReference type="PANTHER" id="PTHR23278">
    <property type="entry name" value="SIDESTEP PROTEIN"/>
    <property type="match status" value="1"/>
</dbReference>
<sequence>MDRRMRVAEALLLVIIFINCRVSAFVAGADGPVTFQEALENGNTTFFCDATPDTSDDELMLLVWYKDNESIYSYDARVRTEWSNIAFNMSGRLIADTGKNPTSLTISALREDDEALYHCRVEFLLSPTRNTGVNLTVTVLPSEPFFLDELGNTVTNKTRPYYEGDTLVLSCLVIGGRPPPKISWYSGETLVDATYSVSDIPNVWQNELYLPLTRDNAETLSCRASNTRLVPALEASLEIELYLPANQVKIQWVQGTSDGVLRSGETVTAQCEAYGSHPPPDIIWRLENKRLTKHSNQTWDISLQAAVSFIQITPTIADNQATLTCEAVNPIMPSSERNSKAAVMNLNVTFGPKVEIIKLDDEKRNEVVELDPLHLKCDVKANPPADKYMWYFNGMEIKPGGMWGDNISSNELFIEEVSKRHAGQYACAARNTIGETRADSISIIVLYPPECKKPSITLNKETLNCNVKGLPVPDTYFWHIQQIEHDSQHLTTGSSSLSLDHVAGPLSEYLNVSCEAENGIASQYKSCTKTIGLGHLRPPQPHQCDLAFEYKEFQIRCIPVENATHYELSLWRLSKTNASLLLDRKKSIDVGNSLALTQNGDEPWLVRGGLGLLNTGDEAGAAACNRYGCSAALLLRPTENLLSAAVPPWWKFLTERDTGISIGVVLLVIMFACSTILAIRLARRSQTKPQVPVIQVLQLDDVTRDYLNRTGDIHVHPSCSLRSNSSDCTDEQDNPSLVECHCAHTSHEWVPPPDVTLTLQRESAV</sequence>
<evidence type="ECO:0000256" key="2">
    <source>
        <dbReference type="ARBA" id="ARBA00023136"/>
    </source>
</evidence>
<keyword evidence="4" id="KW-0812">Transmembrane</keyword>
<dbReference type="InterPro" id="IPR007110">
    <property type="entry name" value="Ig-like_dom"/>
</dbReference>
<comment type="caution">
    <text evidence="7">The sequence shown here is derived from an EMBL/GenBank/DDBJ whole genome shotgun (WGS) entry which is preliminary data.</text>
</comment>
<dbReference type="SMART" id="SM00409">
    <property type="entry name" value="IG"/>
    <property type="match status" value="4"/>
</dbReference>
<accession>A0AAV1KNU4</accession>
<evidence type="ECO:0000313" key="7">
    <source>
        <dbReference type="EMBL" id="CAK1583441.1"/>
    </source>
</evidence>
<feature type="domain" description="Ig-like" evidence="6">
    <location>
        <begin position="462"/>
        <end position="532"/>
    </location>
</feature>
<name>A0AAV1KNU4_9NEOP</name>
<proteinExistence type="predicted"/>
<evidence type="ECO:0000313" key="8">
    <source>
        <dbReference type="Proteomes" id="UP001314205"/>
    </source>
</evidence>
<dbReference type="InterPro" id="IPR036179">
    <property type="entry name" value="Ig-like_dom_sf"/>
</dbReference>
<dbReference type="AlphaFoldDB" id="A0AAV1KNU4"/>
<keyword evidence="8" id="KW-1185">Reference proteome</keyword>
<evidence type="ECO:0000256" key="3">
    <source>
        <dbReference type="ARBA" id="ARBA00023157"/>
    </source>
</evidence>
<feature type="domain" description="Ig-like" evidence="6">
    <location>
        <begin position="352"/>
        <end position="442"/>
    </location>
</feature>
<dbReference type="PROSITE" id="PS50835">
    <property type="entry name" value="IG_LIKE"/>
    <property type="match status" value="5"/>
</dbReference>
<reference evidence="7 8" key="1">
    <citation type="submission" date="2023-11" db="EMBL/GenBank/DDBJ databases">
        <authorList>
            <person name="Hedman E."/>
            <person name="Englund M."/>
            <person name="Stromberg M."/>
            <person name="Nyberg Akerstrom W."/>
            <person name="Nylinder S."/>
            <person name="Jareborg N."/>
            <person name="Kallberg Y."/>
            <person name="Kronander E."/>
        </authorList>
    </citation>
    <scope>NUCLEOTIDE SEQUENCE [LARGE SCALE GENOMIC DNA]</scope>
</reference>
<evidence type="ECO:0000256" key="1">
    <source>
        <dbReference type="ARBA" id="ARBA00004167"/>
    </source>
</evidence>
<feature type="domain" description="Ig-like" evidence="6">
    <location>
        <begin position="144"/>
        <end position="238"/>
    </location>
</feature>
<evidence type="ECO:0000256" key="4">
    <source>
        <dbReference type="SAM" id="Phobius"/>
    </source>
</evidence>
<keyword evidence="4" id="KW-1133">Transmembrane helix</keyword>
<feature type="domain" description="Ig-like" evidence="6">
    <location>
        <begin position="32"/>
        <end position="136"/>
    </location>
</feature>
<keyword evidence="3" id="KW-1015">Disulfide bond</keyword>